<evidence type="ECO:0000256" key="2">
    <source>
        <dbReference type="ARBA" id="ARBA00023125"/>
    </source>
</evidence>
<dbReference type="CDD" id="cd00090">
    <property type="entry name" value="HTH_ARSR"/>
    <property type="match status" value="1"/>
</dbReference>
<dbReference type="PROSITE" id="PS50987">
    <property type="entry name" value="HTH_ARSR_2"/>
    <property type="match status" value="1"/>
</dbReference>
<keyword evidence="2" id="KW-0238">DNA-binding</keyword>
<dbReference type="InterPro" id="IPR051011">
    <property type="entry name" value="Metal_resp_trans_reg"/>
</dbReference>
<sequence>MTEAQVIKALGALAQETRLRIFRQLVVAGPQGLTPTQLSEALNAAPTALSFHLKELSQAGLAYAQRDGRHLIYRADVDTMNTLLGFLTENCCGGEPCLAVPLTASSGCGC</sequence>
<protein>
    <submittedName>
        <fullName evidence="5">ArsR family transcriptional regulator</fullName>
    </submittedName>
</protein>
<dbReference type="PRINTS" id="PR00778">
    <property type="entry name" value="HTHARSR"/>
</dbReference>
<keyword evidence="1" id="KW-0805">Transcription regulation</keyword>
<dbReference type="NCBIfam" id="NF033788">
    <property type="entry name" value="HTH_metalloreg"/>
    <property type="match status" value="1"/>
</dbReference>
<dbReference type="SMART" id="SM00418">
    <property type="entry name" value="HTH_ARSR"/>
    <property type="match status" value="1"/>
</dbReference>
<keyword evidence="6" id="KW-1185">Reference proteome</keyword>
<dbReference type="InterPro" id="IPR036388">
    <property type="entry name" value="WH-like_DNA-bd_sf"/>
</dbReference>
<keyword evidence="3" id="KW-0804">Transcription</keyword>
<gene>
    <name evidence="5" type="ORF">DFR43_11155</name>
</gene>
<name>A0A4R6U6B6_9BURK</name>
<proteinExistence type="predicted"/>
<dbReference type="RefSeq" id="WP_133598193.1">
    <property type="nucleotide sequence ID" value="NZ_SNYL01000011.1"/>
</dbReference>
<dbReference type="Gene3D" id="1.10.10.10">
    <property type="entry name" value="Winged helix-like DNA-binding domain superfamily/Winged helix DNA-binding domain"/>
    <property type="match status" value="1"/>
</dbReference>
<dbReference type="AlphaFoldDB" id="A0A4R6U6B6"/>
<evidence type="ECO:0000256" key="1">
    <source>
        <dbReference type="ARBA" id="ARBA00023015"/>
    </source>
</evidence>
<dbReference type="InterPro" id="IPR036390">
    <property type="entry name" value="WH_DNA-bd_sf"/>
</dbReference>
<evidence type="ECO:0000256" key="3">
    <source>
        <dbReference type="ARBA" id="ARBA00023163"/>
    </source>
</evidence>
<organism evidence="5 6">
    <name type="scientific">Tepidicella xavieri</name>
    <dbReference type="NCBI Taxonomy" id="360241"/>
    <lineage>
        <taxon>Bacteria</taxon>
        <taxon>Pseudomonadati</taxon>
        <taxon>Pseudomonadota</taxon>
        <taxon>Betaproteobacteria</taxon>
        <taxon>Burkholderiales</taxon>
        <taxon>Tepidicella</taxon>
    </lineage>
</organism>
<evidence type="ECO:0000313" key="5">
    <source>
        <dbReference type="EMBL" id="TDQ41801.1"/>
    </source>
</evidence>
<comment type="caution">
    <text evidence="5">The sequence shown here is derived from an EMBL/GenBank/DDBJ whole genome shotgun (WGS) entry which is preliminary data.</text>
</comment>
<dbReference type="InterPro" id="IPR001845">
    <property type="entry name" value="HTH_ArsR_DNA-bd_dom"/>
</dbReference>
<dbReference type="GO" id="GO:0003700">
    <property type="term" value="F:DNA-binding transcription factor activity"/>
    <property type="evidence" value="ECO:0007669"/>
    <property type="project" value="InterPro"/>
</dbReference>
<feature type="domain" description="HTH arsR-type" evidence="4">
    <location>
        <begin position="1"/>
        <end position="95"/>
    </location>
</feature>
<dbReference type="Proteomes" id="UP000295510">
    <property type="component" value="Unassembled WGS sequence"/>
</dbReference>
<evidence type="ECO:0000313" key="6">
    <source>
        <dbReference type="Proteomes" id="UP000295510"/>
    </source>
</evidence>
<dbReference type="EMBL" id="SNYL01000011">
    <property type="protein sequence ID" value="TDQ41801.1"/>
    <property type="molecule type" value="Genomic_DNA"/>
</dbReference>
<dbReference type="InterPro" id="IPR011991">
    <property type="entry name" value="ArsR-like_HTH"/>
</dbReference>
<accession>A0A4R6U6B6</accession>
<dbReference type="PANTHER" id="PTHR43132:SF2">
    <property type="entry name" value="ARSENICAL RESISTANCE OPERON REPRESSOR ARSR-RELATED"/>
    <property type="match status" value="1"/>
</dbReference>
<dbReference type="GO" id="GO:0003677">
    <property type="term" value="F:DNA binding"/>
    <property type="evidence" value="ECO:0007669"/>
    <property type="project" value="UniProtKB-KW"/>
</dbReference>
<dbReference type="PANTHER" id="PTHR43132">
    <property type="entry name" value="ARSENICAL RESISTANCE OPERON REPRESSOR ARSR-RELATED"/>
    <property type="match status" value="1"/>
</dbReference>
<dbReference type="Pfam" id="PF12840">
    <property type="entry name" value="HTH_20"/>
    <property type="match status" value="1"/>
</dbReference>
<evidence type="ECO:0000259" key="4">
    <source>
        <dbReference type="PROSITE" id="PS50987"/>
    </source>
</evidence>
<dbReference type="SUPFAM" id="SSF46785">
    <property type="entry name" value="Winged helix' DNA-binding domain"/>
    <property type="match status" value="1"/>
</dbReference>
<dbReference type="OrthoDB" id="5297460at2"/>
<reference evidence="5 6" key="1">
    <citation type="submission" date="2019-03" db="EMBL/GenBank/DDBJ databases">
        <title>Genomic Encyclopedia of Type Strains, Phase IV (KMG-IV): sequencing the most valuable type-strain genomes for metagenomic binning, comparative biology and taxonomic classification.</title>
        <authorList>
            <person name="Goeker M."/>
        </authorList>
    </citation>
    <scope>NUCLEOTIDE SEQUENCE [LARGE SCALE GENOMIC DNA]</scope>
    <source>
        <strain evidence="5 6">DSM 19605</strain>
    </source>
</reference>